<dbReference type="PANTHER" id="PTHR30188:SF4">
    <property type="entry name" value="PROTEIN TRIGALACTOSYLDIACYLGLYCEROL 1, CHLOROPLASTIC"/>
    <property type="match status" value="1"/>
</dbReference>
<dbReference type="OrthoDB" id="5243306at2"/>
<dbReference type="GO" id="GO:0043190">
    <property type="term" value="C:ATP-binding cassette (ABC) transporter complex"/>
    <property type="evidence" value="ECO:0007669"/>
    <property type="project" value="InterPro"/>
</dbReference>
<evidence type="ECO:0000313" key="2">
    <source>
        <dbReference type="EMBL" id="KAB2346101.1"/>
    </source>
</evidence>
<protein>
    <submittedName>
        <fullName evidence="2">ABC transporter permease</fullName>
    </submittedName>
</protein>
<dbReference type="PANTHER" id="PTHR30188">
    <property type="entry name" value="ABC TRANSPORTER PERMEASE PROTEIN-RELATED"/>
    <property type="match status" value="1"/>
</dbReference>
<dbReference type="InterPro" id="IPR030802">
    <property type="entry name" value="Permease_MalE"/>
</dbReference>
<dbReference type="Proteomes" id="UP000468735">
    <property type="component" value="Unassembled WGS sequence"/>
</dbReference>
<organism evidence="2 3">
    <name type="scientific">Actinomadura rudentiformis</name>
    <dbReference type="NCBI Taxonomy" id="359158"/>
    <lineage>
        <taxon>Bacteria</taxon>
        <taxon>Bacillati</taxon>
        <taxon>Actinomycetota</taxon>
        <taxon>Actinomycetes</taxon>
        <taxon>Streptosporangiales</taxon>
        <taxon>Thermomonosporaceae</taxon>
        <taxon>Actinomadura</taxon>
    </lineage>
</organism>
<feature type="transmembrane region" description="Helical" evidence="1">
    <location>
        <begin position="61"/>
        <end position="83"/>
    </location>
</feature>
<keyword evidence="1" id="KW-0472">Membrane</keyword>
<keyword evidence="1" id="KW-1133">Transmembrane helix</keyword>
<feature type="transmembrane region" description="Helical" evidence="1">
    <location>
        <begin position="161"/>
        <end position="186"/>
    </location>
</feature>
<proteinExistence type="predicted"/>
<dbReference type="EMBL" id="WBMT01000012">
    <property type="protein sequence ID" value="KAB2346101.1"/>
    <property type="molecule type" value="Genomic_DNA"/>
</dbReference>
<feature type="transmembrane region" description="Helical" evidence="1">
    <location>
        <begin position="103"/>
        <end position="129"/>
    </location>
</feature>
<reference evidence="2 3" key="1">
    <citation type="submission" date="2019-09" db="EMBL/GenBank/DDBJ databases">
        <title>Actinomadura physcomitrii sp. nov., a novel actinomycete isolated from moss [Physcomitrium sphaericum (Ludw) Fuernr].</title>
        <authorList>
            <person name="Zhuang X."/>
            <person name="Liu C."/>
        </authorList>
    </citation>
    <scope>NUCLEOTIDE SEQUENCE [LARGE SCALE GENOMIC DNA]</scope>
    <source>
        <strain evidence="2 3">HMC1</strain>
    </source>
</reference>
<gene>
    <name evidence="2" type="ORF">F8566_25730</name>
</gene>
<dbReference type="GO" id="GO:0005548">
    <property type="term" value="F:phospholipid transporter activity"/>
    <property type="evidence" value="ECO:0007669"/>
    <property type="project" value="TreeGrafter"/>
</dbReference>
<name>A0A6H9YHZ6_9ACTN</name>
<feature type="transmembrane region" description="Helical" evidence="1">
    <location>
        <begin position="246"/>
        <end position="272"/>
    </location>
</feature>
<comment type="caution">
    <text evidence="2">The sequence shown here is derived from an EMBL/GenBank/DDBJ whole genome shotgun (WGS) entry which is preliminary data.</text>
</comment>
<sequence length="277" mass="29688">MAPPAVKQSPVRQSLGKAPDLARRRVERTLDETGLLAVTFLEGIRRTWDIRQWWGEFIEQCWFLARVTSVPVMLIAVPLGATISLQVGDIARQLGAASGTGALLVAAMIQQVAPLAAALLVSGVGGSAITSDMGARNIRDELAAMEVMGINPVHRLVTPRLWAASTVSMLLCSVVILAGVMGGYYFNVIQQGVSPGAFFDGATSLLQFSDLMITLFKAWIFGFIAAAVACYMGMNCDYGPVGVGRAVNQAVVVTSIVVFATNYVLTMIYQVLFPPRF</sequence>
<evidence type="ECO:0000313" key="3">
    <source>
        <dbReference type="Proteomes" id="UP000468735"/>
    </source>
</evidence>
<dbReference type="Pfam" id="PF02405">
    <property type="entry name" value="MlaE"/>
    <property type="match status" value="1"/>
</dbReference>
<keyword evidence="3" id="KW-1185">Reference proteome</keyword>
<accession>A0A6H9YHZ6</accession>
<dbReference type="AlphaFoldDB" id="A0A6H9YHZ6"/>
<keyword evidence="1" id="KW-0812">Transmembrane</keyword>
<feature type="transmembrane region" description="Helical" evidence="1">
    <location>
        <begin position="211"/>
        <end position="234"/>
    </location>
</feature>
<evidence type="ECO:0000256" key="1">
    <source>
        <dbReference type="SAM" id="Phobius"/>
    </source>
</evidence>
<dbReference type="RefSeq" id="WP_151564258.1">
    <property type="nucleotide sequence ID" value="NZ_WBMT01000012.1"/>
</dbReference>